<dbReference type="InterPro" id="IPR003604">
    <property type="entry name" value="Matrin/U1-like-C_Znf_C2H2"/>
</dbReference>
<feature type="domain" description="U1-type" evidence="7">
    <location>
        <begin position="228"/>
        <end position="262"/>
    </location>
</feature>
<dbReference type="InterPro" id="IPR013087">
    <property type="entry name" value="Znf_C2H2_type"/>
</dbReference>
<dbReference type="PANTHER" id="PTHR47487">
    <property type="entry name" value="OS06G0651300 PROTEIN-RELATED"/>
    <property type="match status" value="1"/>
</dbReference>
<dbReference type="RefSeq" id="XP_014508414.1">
    <property type="nucleotide sequence ID" value="XM_014652928.2"/>
</dbReference>
<dbReference type="GO" id="GO:0003676">
    <property type="term" value="F:nucleic acid binding"/>
    <property type="evidence" value="ECO:0007669"/>
    <property type="project" value="InterPro"/>
</dbReference>
<dbReference type="OrthoDB" id="1436989at2759"/>
<keyword evidence="4" id="KW-0175">Coiled coil</keyword>
<evidence type="ECO:0000313" key="8">
    <source>
        <dbReference type="Proteomes" id="UP000087766"/>
    </source>
</evidence>
<feature type="domain" description="C2H2-type" evidence="6">
    <location>
        <begin position="333"/>
        <end position="357"/>
    </location>
</feature>
<sequence length="380" mass="43408">MEFKFRHGENRSTSTLLPQQRTLALPTVPLVSGHPLRGGFPGIIPTTRMYPTSVPISPEEVIRREMEREQIRREMEKDEIRREILANEMARRMELEEEVRRELMSERALKMPIHRMEGINYGSLSMIPGRRLHNSVHNSNIFGGPQPQLAPHKVDITQFYKQTPNETLTNEQPNFVLSGPKCKEVFGNVLSGVKHKEVLDVNAVKRKLEASFRVDDKHSESSLEKKTKKDWSCALCHIVTTSEKGLNDHLQGKKHKMKEASRTPTIGLVRRQDGEKLQSGMKPAYKGKLEPLKMDLVVQKTQDLGDTDNENESTTEEKVQKTKALTTRKKFNFYCAFCQVRTHSEIIMQNHKNGKKHLANIKKHNPNSSVDAVCAAENSE</sequence>
<keyword evidence="8" id="KW-1185">Reference proteome</keyword>
<dbReference type="SMART" id="SM00355">
    <property type="entry name" value="ZnF_C2H2"/>
    <property type="match status" value="2"/>
</dbReference>
<dbReference type="Pfam" id="PF12171">
    <property type="entry name" value="zf-C2H2_jaz"/>
    <property type="match status" value="1"/>
</dbReference>
<gene>
    <name evidence="9" type="primary">LOC106767960</name>
</gene>
<evidence type="ECO:0000256" key="5">
    <source>
        <dbReference type="SAM" id="MobiDB-lite"/>
    </source>
</evidence>
<dbReference type="PANTHER" id="PTHR47487:SF8">
    <property type="entry name" value="OS08G0270900 PROTEIN"/>
    <property type="match status" value="1"/>
</dbReference>
<evidence type="ECO:0000259" key="6">
    <source>
        <dbReference type="SMART" id="SM00355"/>
    </source>
</evidence>
<dbReference type="GO" id="GO:0008270">
    <property type="term" value="F:zinc ion binding"/>
    <property type="evidence" value="ECO:0007669"/>
    <property type="project" value="UniProtKB-KW"/>
</dbReference>
<feature type="region of interest" description="Disordered" evidence="5">
    <location>
        <begin position="359"/>
        <end position="380"/>
    </location>
</feature>
<proteinExistence type="predicted"/>
<evidence type="ECO:0000256" key="4">
    <source>
        <dbReference type="SAM" id="Coils"/>
    </source>
</evidence>
<keyword evidence="2" id="KW-0863">Zinc-finger</keyword>
<dbReference type="SMART" id="SM00451">
    <property type="entry name" value="ZnF_U1"/>
    <property type="match status" value="2"/>
</dbReference>
<feature type="coiled-coil region" evidence="4">
    <location>
        <begin position="63"/>
        <end position="106"/>
    </location>
</feature>
<keyword evidence="3" id="KW-0862">Zinc</keyword>
<dbReference type="Pfam" id="PF12874">
    <property type="entry name" value="zf-met"/>
    <property type="match status" value="1"/>
</dbReference>
<evidence type="ECO:0000256" key="1">
    <source>
        <dbReference type="ARBA" id="ARBA00022723"/>
    </source>
</evidence>
<evidence type="ECO:0000259" key="7">
    <source>
        <dbReference type="SMART" id="SM00451"/>
    </source>
</evidence>
<dbReference type="SUPFAM" id="SSF57667">
    <property type="entry name" value="beta-beta-alpha zinc fingers"/>
    <property type="match status" value="2"/>
</dbReference>
<evidence type="ECO:0000256" key="3">
    <source>
        <dbReference type="ARBA" id="ARBA00022833"/>
    </source>
</evidence>
<dbReference type="GeneID" id="106767960"/>
<feature type="domain" description="U1-type" evidence="7">
    <location>
        <begin position="330"/>
        <end position="364"/>
    </location>
</feature>
<dbReference type="STRING" id="3916.A0A1S3UR64"/>
<dbReference type="InterPro" id="IPR036236">
    <property type="entry name" value="Znf_C2H2_sf"/>
</dbReference>
<organism evidence="8 9">
    <name type="scientific">Vigna radiata var. radiata</name>
    <name type="common">Mung bean</name>
    <name type="synonym">Phaseolus aureus</name>
    <dbReference type="NCBI Taxonomy" id="3916"/>
    <lineage>
        <taxon>Eukaryota</taxon>
        <taxon>Viridiplantae</taxon>
        <taxon>Streptophyta</taxon>
        <taxon>Embryophyta</taxon>
        <taxon>Tracheophyta</taxon>
        <taxon>Spermatophyta</taxon>
        <taxon>Magnoliopsida</taxon>
        <taxon>eudicotyledons</taxon>
        <taxon>Gunneridae</taxon>
        <taxon>Pentapetalae</taxon>
        <taxon>rosids</taxon>
        <taxon>fabids</taxon>
        <taxon>Fabales</taxon>
        <taxon>Fabaceae</taxon>
        <taxon>Papilionoideae</taxon>
        <taxon>50 kb inversion clade</taxon>
        <taxon>NPAAA clade</taxon>
        <taxon>indigoferoid/millettioid clade</taxon>
        <taxon>Phaseoleae</taxon>
        <taxon>Vigna</taxon>
    </lineage>
</organism>
<accession>A0A1S3UR64</accession>
<dbReference type="Proteomes" id="UP000087766">
    <property type="component" value="Chromosome 7"/>
</dbReference>
<reference evidence="8" key="1">
    <citation type="journal article" date="2014" name="Nat. Commun.">
        <title>Genome sequence of mungbean and insights into evolution within Vigna species.</title>
        <authorList>
            <person name="Kang Y.J."/>
            <person name="Kim S.K."/>
            <person name="Kim M.Y."/>
            <person name="Lestari P."/>
            <person name="Kim K.H."/>
            <person name="Ha B.K."/>
            <person name="Jun T.H."/>
            <person name="Hwang W.J."/>
            <person name="Lee T."/>
            <person name="Lee J."/>
            <person name="Shim S."/>
            <person name="Yoon M.Y."/>
            <person name="Jang Y.E."/>
            <person name="Han K.S."/>
            <person name="Taeprayoon P."/>
            <person name="Yoon N."/>
            <person name="Somta P."/>
            <person name="Tanya P."/>
            <person name="Kim K.S."/>
            <person name="Gwag J.G."/>
            <person name="Moon J.K."/>
            <person name="Lee Y.H."/>
            <person name="Park B.S."/>
            <person name="Bombarely A."/>
            <person name="Doyle J.J."/>
            <person name="Jackson S.A."/>
            <person name="Schafleitner R."/>
            <person name="Srinives P."/>
            <person name="Varshney R.K."/>
            <person name="Lee S.H."/>
        </authorList>
    </citation>
    <scope>NUCLEOTIDE SEQUENCE [LARGE SCALE GENOMIC DNA]</scope>
    <source>
        <strain evidence="8">cv. VC1973A</strain>
    </source>
</reference>
<dbReference type="Gene3D" id="3.30.160.60">
    <property type="entry name" value="Classic Zinc Finger"/>
    <property type="match status" value="2"/>
</dbReference>
<dbReference type="AlphaFoldDB" id="A0A1S3UR64"/>
<dbReference type="InterPro" id="IPR022755">
    <property type="entry name" value="Znf_C2H2_jaz"/>
</dbReference>
<reference evidence="9" key="2">
    <citation type="submission" date="2025-08" db="UniProtKB">
        <authorList>
            <consortium name="RefSeq"/>
        </authorList>
    </citation>
    <scope>IDENTIFICATION</scope>
    <source>
        <tissue evidence="9">Leaf</tissue>
    </source>
</reference>
<feature type="domain" description="C2H2-type" evidence="6">
    <location>
        <begin position="231"/>
        <end position="255"/>
    </location>
</feature>
<protein>
    <submittedName>
        <fullName evidence="9">Uncharacterized protein LOC106767960 isoform X1</fullName>
    </submittedName>
</protein>
<name>A0A1S3UR64_VIGRR</name>
<dbReference type="KEGG" id="vra:106767960"/>
<evidence type="ECO:0000313" key="9">
    <source>
        <dbReference type="RefSeq" id="XP_014508414.1"/>
    </source>
</evidence>
<dbReference type="Gramene" id="Vradi07g21420.1">
    <property type="protein sequence ID" value="Vradi07g21420.1"/>
    <property type="gene ID" value="Vradi07g21420"/>
</dbReference>
<evidence type="ECO:0000256" key="2">
    <source>
        <dbReference type="ARBA" id="ARBA00022771"/>
    </source>
</evidence>
<keyword evidence="1" id="KW-0479">Metal-binding</keyword>
<dbReference type="SMR" id="A0A1S3UR64"/>